<keyword evidence="4 7" id="KW-0812">Transmembrane</keyword>
<keyword evidence="3" id="KW-1003">Cell membrane</keyword>
<dbReference type="PANTHER" id="PTHR42709:SF6">
    <property type="entry name" value="UNDECAPRENYL PHOSPHATE TRANSPORTER A"/>
    <property type="match status" value="1"/>
</dbReference>
<evidence type="ECO:0000313" key="10">
    <source>
        <dbReference type="Proteomes" id="UP000037151"/>
    </source>
</evidence>
<evidence type="ECO:0000256" key="7">
    <source>
        <dbReference type="SAM" id="Phobius"/>
    </source>
</evidence>
<dbReference type="RefSeq" id="WP_050371812.1">
    <property type="nucleotide sequence ID" value="NZ_KQ257821.1"/>
</dbReference>
<feature type="transmembrane region" description="Helical" evidence="7">
    <location>
        <begin position="158"/>
        <end position="180"/>
    </location>
</feature>
<feature type="transmembrane region" description="Helical" evidence="7">
    <location>
        <begin position="132"/>
        <end position="152"/>
    </location>
</feature>
<feature type="domain" description="VTT" evidence="8">
    <location>
        <begin position="30"/>
        <end position="149"/>
    </location>
</feature>
<comment type="caution">
    <text evidence="9">The sequence shown here is derived from an EMBL/GenBank/DDBJ whole genome shotgun (WGS) entry which is preliminary data.</text>
</comment>
<dbReference type="GO" id="GO:0005886">
    <property type="term" value="C:plasma membrane"/>
    <property type="evidence" value="ECO:0007669"/>
    <property type="project" value="UniProtKB-SubCell"/>
</dbReference>
<reference evidence="10" key="1">
    <citation type="submission" date="2014-07" db="EMBL/GenBank/DDBJ databases">
        <title>Genome sequencing of plant-pathogenic Streptomyces species.</title>
        <authorList>
            <person name="Harrison J."/>
            <person name="Sapp M."/>
            <person name="Thwaites R."/>
            <person name="Studholme D.J."/>
        </authorList>
    </citation>
    <scope>NUCLEOTIDE SEQUENCE [LARGE SCALE GENOMIC DNA]</scope>
    <source>
        <strain evidence="10">NCPPB 4445</strain>
    </source>
</reference>
<protein>
    <recommendedName>
        <fullName evidence="8">VTT domain-containing protein</fullName>
    </recommendedName>
</protein>
<dbReference type="PANTHER" id="PTHR42709">
    <property type="entry name" value="ALKALINE PHOSPHATASE LIKE PROTEIN"/>
    <property type="match status" value="1"/>
</dbReference>
<proteinExistence type="inferred from homology"/>
<accession>A0A0L0K749</accession>
<feature type="transmembrane region" description="Helical" evidence="7">
    <location>
        <begin position="9"/>
        <end position="30"/>
    </location>
</feature>
<dbReference type="Proteomes" id="UP000037151">
    <property type="component" value="Unassembled WGS sequence"/>
</dbReference>
<evidence type="ECO:0000313" key="9">
    <source>
        <dbReference type="EMBL" id="KND33603.1"/>
    </source>
</evidence>
<comment type="similarity">
    <text evidence="2">Belongs to the DedA family.</text>
</comment>
<evidence type="ECO:0000256" key="6">
    <source>
        <dbReference type="ARBA" id="ARBA00023136"/>
    </source>
</evidence>
<evidence type="ECO:0000256" key="1">
    <source>
        <dbReference type="ARBA" id="ARBA00004651"/>
    </source>
</evidence>
<feature type="transmembrane region" description="Helical" evidence="7">
    <location>
        <begin position="50"/>
        <end position="68"/>
    </location>
</feature>
<evidence type="ECO:0000256" key="3">
    <source>
        <dbReference type="ARBA" id="ARBA00022475"/>
    </source>
</evidence>
<sequence length="188" mass="19563">MNLDLAPSLAYPLIALAVLAESVLVIGAFVPTLTLMLTAGALSRTGHLSLPVVIAVAAGAVVAGDFLAHRTGRFLGPRMSNVPQTARRRAESLMTRFGGRAVLLCRFLPVLRTITPYLAGATGLPYRRIAPYSAVAACVWAGAEAGVGYAAAESLVRLLTLGGPALALVVLTVLGVTLVWRRRTASSC</sequence>
<evidence type="ECO:0000259" key="8">
    <source>
        <dbReference type="Pfam" id="PF09335"/>
    </source>
</evidence>
<evidence type="ECO:0000256" key="2">
    <source>
        <dbReference type="ARBA" id="ARBA00010792"/>
    </source>
</evidence>
<dbReference type="Pfam" id="PF09335">
    <property type="entry name" value="VTT_dom"/>
    <property type="match status" value="1"/>
</dbReference>
<comment type="subcellular location">
    <subcellularLocation>
        <location evidence="1">Cell membrane</location>
        <topology evidence="1">Multi-pass membrane protein</topology>
    </subcellularLocation>
</comment>
<gene>
    <name evidence="9" type="ORF">IQ63_19610</name>
</gene>
<dbReference type="AlphaFoldDB" id="A0A0L0K749"/>
<dbReference type="InterPro" id="IPR032816">
    <property type="entry name" value="VTT_dom"/>
</dbReference>
<dbReference type="OrthoDB" id="9813426at2"/>
<evidence type="ECO:0000256" key="4">
    <source>
        <dbReference type="ARBA" id="ARBA00022692"/>
    </source>
</evidence>
<dbReference type="EMBL" id="JPPY01000123">
    <property type="protein sequence ID" value="KND33603.1"/>
    <property type="molecule type" value="Genomic_DNA"/>
</dbReference>
<keyword evidence="6 7" id="KW-0472">Membrane</keyword>
<dbReference type="InterPro" id="IPR051311">
    <property type="entry name" value="DedA_domain"/>
</dbReference>
<evidence type="ECO:0000256" key="5">
    <source>
        <dbReference type="ARBA" id="ARBA00022989"/>
    </source>
</evidence>
<keyword evidence="5 7" id="KW-1133">Transmembrane helix</keyword>
<name>A0A0L0K749_9ACTN</name>
<organism evidence="9 10">
    <name type="scientific">Streptomyces acidiscabies</name>
    <dbReference type="NCBI Taxonomy" id="42234"/>
    <lineage>
        <taxon>Bacteria</taxon>
        <taxon>Bacillati</taxon>
        <taxon>Actinomycetota</taxon>
        <taxon>Actinomycetes</taxon>
        <taxon>Kitasatosporales</taxon>
        <taxon>Streptomycetaceae</taxon>
        <taxon>Streptomyces</taxon>
    </lineage>
</organism>